<comment type="similarity">
    <text evidence="2">Belongs to the glycosyl hydrolase 9 (cellulase E) family.</text>
</comment>
<comment type="catalytic activity">
    <reaction evidence="1">
        <text>Endohydrolysis of (1-&gt;4)-beta-D-glucosidic linkages in cellulose, lichenin and cereal beta-D-glucans.</text>
        <dbReference type="EC" id="3.2.1.4"/>
    </reaction>
</comment>
<dbReference type="InterPro" id="IPR008928">
    <property type="entry name" value="6-hairpin_glycosidase_sf"/>
</dbReference>
<evidence type="ECO:0000256" key="4">
    <source>
        <dbReference type="ARBA" id="ARBA00022801"/>
    </source>
</evidence>
<dbReference type="Pfam" id="PF00759">
    <property type="entry name" value="Glyco_hydro_9"/>
    <property type="match status" value="1"/>
</dbReference>
<keyword evidence="6" id="KW-0119">Carbohydrate metabolism</keyword>
<dbReference type="EC" id="3.2.1.4" evidence="3"/>
<dbReference type="InterPro" id="IPR012341">
    <property type="entry name" value="6hp_glycosidase-like_sf"/>
</dbReference>
<dbReference type="Gene3D" id="1.50.10.10">
    <property type="match status" value="1"/>
</dbReference>
<keyword evidence="8" id="KW-0624">Polysaccharide degradation</keyword>
<evidence type="ECO:0000256" key="2">
    <source>
        <dbReference type="ARBA" id="ARBA00007072"/>
    </source>
</evidence>
<dbReference type="GO" id="GO:0030245">
    <property type="term" value="P:cellulose catabolic process"/>
    <property type="evidence" value="ECO:0007669"/>
    <property type="project" value="UniProtKB-KW"/>
</dbReference>
<keyword evidence="4" id="KW-0378">Hydrolase</keyword>
<protein>
    <recommendedName>
        <fullName evidence="3">cellulase</fullName>
        <ecNumber evidence="3">3.2.1.4</ecNumber>
    </recommendedName>
</protein>
<proteinExistence type="inferred from homology"/>
<reference evidence="10" key="1">
    <citation type="journal article" date="2023" name="Mol. Biol. Evol.">
        <title>Third-Generation Sequencing Reveals the Adaptive Role of the Epigenome in Three Deep-Sea Polychaetes.</title>
        <authorList>
            <person name="Perez M."/>
            <person name="Aroh O."/>
            <person name="Sun Y."/>
            <person name="Lan Y."/>
            <person name="Juniper S.K."/>
            <person name="Young C.R."/>
            <person name="Angers B."/>
            <person name="Qian P.Y."/>
        </authorList>
    </citation>
    <scope>NUCLEOTIDE SEQUENCE</scope>
    <source>
        <strain evidence="10">R07B-5</strain>
    </source>
</reference>
<evidence type="ECO:0000256" key="5">
    <source>
        <dbReference type="ARBA" id="ARBA00023001"/>
    </source>
</evidence>
<evidence type="ECO:0000256" key="7">
    <source>
        <dbReference type="ARBA" id="ARBA00023295"/>
    </source>
</evidence>
<evidence type="ECO:0000313" key="10">
    <source>
        <dbReference type="EMBL" id="KAK2179819.1"/>
    </source>
</evidence>
<evidence type="ECO:0000256" key="1">
    <source>
        <dbReference type="ARBA" id="ARBA00000966"/>
    </source>
</evidence>
<keyword evidence="5" id="KW-0136">Cellulose degradation</keyword>
<evidence type="ECO:0000256" key="6">
    <source>
        <dbReference type="ARBA" id="ARBA00023277"/>
    </source>
</evidence>
<evidence type="ECO:0000256" key="3">
    <source>
        <dbReference type="ARBA" id="ARBA00012601"/>
    </source>
</evidence>
<comment type="caution">
    <text evidence="10">The sequence shown here is derived from an EMBL/GenBank/DDBJ whole genome shotgun (WGS) entry which is preliminary data.</text>
</comment>
<dbReference type="Proteomes" id="UP001209878">
    <property type="component" value="Unassembled WGS sequence"/>
</dbReference>
<gene>
    <name evidence="10" type="ORF">NP493_470g01004</name>
</gene>
<name>A0AAD9KYR4_RIDPI</name>
<keyword evidence="7" id="KW-0326">Glycosidase</keyword>
<accession>A0AAD9KYR4</accession>
<dbReference type="EMBL" id="JAODUO010000470">
    <property type="protein sequence ID" value="KAK2179819.1"/>
    <property type="molecule type" value="Genomic_DNA"/>
</dbReference>
<evidence type="ECO:0000313" key="11">
    <source>
        <dbReference type="Proteomes" id="UP001209878"/>
    </source>
</evidence>
<feature type="domain" description="Glycoside hydrolase family 9" evidence="9">
    <location>
        <begin position="1"/>
        <end position="358"/>
    </location>
</feature>
<dbReference type="AlphaFoldDB" id="A0AAD9KYR4"/>
<dbReference type="SUPFAM" id="SSF48208">
    <property type="entry name" value="Six-hairpin glycosidases"/>
    <property type="match status" value="1"/>
</dbReference>
<organism evidence="10 11">
    <name type="scientific">Ridgeia piscesae</name>
    <name type="common">Tubeworm</name>
    <dbReference type="NCBI Taxonomy" id="27915"/>
    <lineage>
        <taxon>Eukaryota</taxon>
        <taxon>Metazoa</taxon>
        <taxon>Spiralia</taxon>
        <taxon>Lophotrochozoa</taxon>
        <taxon>Annelida</taxon>
        <taxon>Polychaeta</taxon>
        <taxon>Sedentaria</taxon>
        <taxon>Canalipalpata</taxon>
        <taxon>Sabellida</taxon>
        <taxon>Siboglinidae</taxon>
        <taxon>Ridgeia</taxon>
    </lineage>
</organism>
<dbReference type="PANTHER" id="PTHR22298">
    <property type="entry name" value="ENDO-1,4-BETA-GLUCANASE"/>
    <property type="match status" value="1"/>
</dbReference>
<sequence>MASSVTMLAWGLVEYRDAYELAGELQNGLDCIKWPLDYFIKAHVADNKFYGQVGLGETDHDYWGRPEDMTMGRPASLLDEAHGGSEVAAETAAAMAAASIAFRPTDSAYADPLLQHARQLYDFGYNVREIYHHKISDAEDFYPSTSYNDELAWGAMWLHRATNDTDYLRKAEEFLSSDDVAYAMSWDDKDVGAQLLYYIATGDQAYQNIVERFLQNWFPGGDIPYTKKGLAFRAKWGSLRYSANTALVALVAADYGILPDEGRDFAQSQIDYMMGSSGRSFIVGYGQNPPVQPHHAAASCPSSPAECGWSQFEADAPNPHVLYGAMVGGPTDTDDTYVDKRSDSVGNEVTTDYNAGLQSSVAGRCPFCCHLGTFLHELVSHIYRFKLASAS</sequence>
<evidence type="ECO:0000259" key="9">
    <source>
        <dbReference type="Pfam" id="PF00759"/>
    </source>
</evidence>
<keyword evidence="11" id="KW-1185">Reference proteome</keyword>
<dbReference type="GO" id="GO:0008810">
    <property type="term" value="F:cellulase activity"/>
    <property type="evidence" value="ECO:0007669"/>
    <property type="project" value="UniProtKB-EC"/>
</dbReference>
<evidence type="ECO:0000256" key="8">
    <source>
        <dbReference type="ARBA" id="ARBA00023326"/>
    </source>
</evidence>
<dbReference type="InterPro" id="IPR001701">
    <property type="entry name" value="Glyco_hydro_9"/>
</dbReference>